<reference evidence="7 8" key="1">
    <citation type="submission" date="2017-03" db="EMBL/GenBank/DDBJ databases">
        <title>The genome sequence of Candidatus Rickettsiella viridis.</title>
        <authorList>
            <person name="Nikoh N."/>
            <person name="Tsuchida T."/>
            <person name="Yamaguchi K."/>
            <person name="Maeda T."/>
            <person name="Shigenobu S."/>
            <person name="Fukatsu T."/>
        </authorList>
    </citation>
    <scope>NUCLEOTIDE SEQUENCE [LARGE SCALE GENOMIC DNA]</scope>
    <source>
        <strain evidence="7 8">Ap-RA04</strain>
    </source>
</reference>
<accession>A0A2Z5UT85</accession>
<dbReference type="Proteomes" id="UP000282483">
    <property type="component" value="Chromosome"/>
</dbReference>
<dbReference type="KEGG" id="rvi:RVIR1_01510"/>
<sequence length="807" mass="89234">MTIKKISSLRWIALYSITLLFLSITYLFLTTQKGLEIASQLTQQCLPGTLKITELNGRLLGPIEIKDLSYKDTNTTLTISSVQFDWHWSALLHGQFSIGSLSINKLILAIKEQEQQKDSAASKTTIDDFQLPTFFKHIHINSMEIKQSVLRYGANTLSLDGSLHKQWNFNWQLTIPQLEALLSDSKGQLFLQGKINGNYSSPHFYLSSLKTNLSYLDWQLNQVQGSFDLDSLDSKKWLLELKAVQLKNNTFSLSPIHISLNGNLQPFSLQGNLSSFKIVRKEENTVTHNLNIPSSQITAKLSSEGLAATLITDPTVVDHLSAHIQLPHYKYALEINPKQIINANIQLTLKNLNYFSTFIPALKNPQGSLNTQLNLSGLLFSPSINGELNLKNGSTQIPLLGLYLKKMNLVFHTDKNVLQGAGRLDSGTGTLTLQSKTQLNQPQFPSLINLKGNNLEISHTKEYKITASPELQIQANTQHIEATGLIVFPKASIKINENSFNGIELSNDVVFVTHKKETTSLPFTYKNNIKLQLGNDIQFSYQGLRTKITGNLDIHQESDHPILATGVLSLTEGEYTYYGQSLKLQPHSLLSFANSPIDHPNIDVTANKSVWILPKISTGNNSSTPGSKLGSSSFISSALQTTQPIQATVGVRLQGYLENPKITLYANPANAISSQLEMLSYLVTGQPSDQLSAASMQLLIGAATQAGGEKTGVGHMINKAQKKMGIDQLTIGANPIFNPNTNKLQQNTSLIIGKSFSPRLNISYSLELLDPISVLQINYLLNKNFSLQSTNSNFANGIDLLYKVERN</sequence>
<dbReference type="AlphaFoldDB" id="A0A2Z5UT85"/>
<gene>
    <name evidence="7" type="ORF">RVIR1_01510</name>
</gene>
<dbReference type="PANTHER" id="PTHR36985:SF1">
    <property type="entry name" value="TRANSLOCATION AND ASSEMBLY MODULE SUBUNIT TAMB"/>
    <property type="match status" value="1"/>
</dbReference>
<dbReference type="RefSeq" id="WP_126322209.1">
    <property type="nucleotide sequence ID" value="NZ_AP018005.1"/>
</dbReference>
<feature type="transmembrane region" description="Helical" evidence="5">
    <location>
        <begin position="12"/>
        <end position="29"/>
    </location>
</feature>
<evidence type="ECO:0000256" key="3">
    <source>
        <dbReference type="ARBA" id="ARBA00022989"/>
    </source>
</evidence>
<evidence type="ECO:0000259" key="6">
    <source>
        <dbReference type="Pfam" id="PF04357"/>
    </source>
</evidence>
<evidence type="ECO:0000256" key="1">
    <source>
        <dbReference type="ARBA" id="ARBA00004167"/>
    </source>
</evidence>
<name>A0A2Z5UT85_9COXI</name>
<feature type="domain" description="Translocation and assembly module TamB C-terminal" evidence="6">
    <location>
        <begin position="423"/>
        <end position="805"/>
    </location>
</feature>
<keyword evidence="8" id="KW-1185">Reference proteome</keyword>
<keyword evidence="2 5" id="KW-0812">Transmembrane</keyword>
<dbReference type="GO" id="GO:0009306">
    <property type="term" value="P:protein secretion"/>
    <property type="evidence" value="ECO:0007669"/>
    <property type="project" value="InterPro"/>
</dbReference>
<organism evidence="7 8">
    <name type="scientific">Candidatus Rickettsiella viridis</name>
    <dbReference type="NCBI Taxonomy" id="676208"/>
    <lineage>
        <taxon>Bacteria</taxon>
        <taxon>Pseudomonadati</taxon>
        <taxon>Pseudomonadota</taxon>
        <taxon>Gammaproteobacteria</taxon>
        <taxon>Legionellales</taxon>
        <taxon>Coxiellaceae</taxon>
        <taxon>Rickettsiella</taxon>
    </lineage>
</organism>
<dbReference type="GO" id="GO:0005886">
    <property type="term" value="C:plasma membrane"/>
    <property type="evidence" value="ECO:0007669"/>
    <property type="project" value="InterPro"/>
</dbReference>
<evidence type="ECO:0000256" key="5">
    <source>
        <dbReference type="SAM" id="Phobius"/>
    </source>
</evidence>
<dbReference type="PANTHER" id="PTHR36985">
    <property type="entry name" value="TRANSLOCATION AND ASSEMBLY MODULE SUBUNIT TAMB"/>
    <property type="match status" value="1"/>
</dbReference>
<dbReference type="Pfam" id="PF04357">
    <property type="entry name" value="TamB"/>
    <property type="match status" value="1"/>
</dbReference>
<dbReference type="OrthoDB" id="5555605at2"/>
<comment type="subcellular location">
    <subcellularLocation>
        <location evidence="1">Membrane</location>
        <topology evidence="1">Single-pass membrane protein</topology>
    </subcellularLocation>
</comment>
<evidence type="ECO:0000256" key="4">
    <source>
        <dbReference type="ARBA" id="ARBA00023136"/>
    </source>
</evidence>
<dbReference type="GO" id="GO:0097347">
    <property type="term" value="C:TAM protein secretion complex"/>
    <property type="evidence" value="ECO:0007669"/>
    <property type="project" value="TreeGrafter"/>
</dbReference>
<evidence type="ECO:0000313" key="8">
    <source>
        <dbReference type="Proteomes" id="UP000282483"/>
    </source>
</evidence>
<dbReference type="EMBL" id="AP018005">
    <property type="protein sequence ID" value="BBB14689.1"/>
    <property type="molecule type" value="Genomic_DNA"/>
</dbReference>
<keyword evidence="3 5" id="KW-1133">Transmembrane helix</keyword>
<evidence type="ECO:0000313" key="7">
    <source>
        <dbReference type="EMBL" id="BBB14689.1"/>
    </source>
</evidence>
<keyword evidence="4 5" id="KW-0472">Membrane</keyword>
<proteinExistence type="predicted"/>
<protein>
    <submittedName>
        <fullName evidence="7">Putative periplasmic protein</fullName>
    </submittedName>
</protein>
<dbReference type="InterPro" id="IPR007452">
    <property type="entry name" value="TamB_C"/>
</dbReference>
<evidence type="ECO:0000256" key="2">
    <source>
        <dbReference type="ARBA" id="ARBA00022692"/>
    </source>
</evidence>